<keyword evidence="3" id="KW-1185">Reference proteome</keyword>
<dbReference type="Proteomes" id="UP001139158">
    <property type="component" value="Unassembled WGS sequence"/>
</dbReference>
<reference evidence="2" key="1">
    <citation type="submission" date="2021-10" db="EMBL/GenBank/DDBJ databases">
        <title>Novel species in genus Arthrobacter.</title>
        <authorList>
            <person name="Liu Y."/>
        </authorList>
    </citation>
    <scope>NUCLEOTIDE SEQUENCE</scope>
    <source>
        <strain evidence="2">Zg-Y453</strain>
    </source>
</reference>
<dbReference type="PANTHER" id="PTHR13847:SF281">
    <property type="entry name" value="FAD DEPENDENT OXIDOREDUCTASE DOMAIN-CONTAINING PROTEIN"/>
    <property type="match status" value="1"/>
</dbReference>
<name>A0A9X1SC68_9MICC</name>
<comment type="caution">
    <text evidence="2">The sequence shown here is derived from an EMBL/GenBank/DDBJ whole genome shotgun (WGS) entry which is preliminary data.</text>
</comment>
<organism evidence="2 3">
    <name type="scientific">Arthrobacter caoxuetaonis</name>
    <dbReference type="NCBI Taxonomy" id="2886935"/>
    <lineage>
        <taxon>Bacteria</taxon>
        <taxon>Bacillati</taxon>
        <taxon>Actinomycetota</taxon>
        <taxon>Actinomycetes</taxon>
        <taxon>Micrococcales</taxon>
        <taxon>Micrococcaceae</taxon>
        <taxon>Arthrobacter</taxon>
    </lineage>
</organism>
<dbReference type="Gene3D" id="3.50.50.60">
    <property type="entry name" value="FAD/NAD(P)-binding domain"/>
    <property type="match status" value="1"/>
</dbReference>
<dbReference type="Pfam" id="PF01266">
    <property type="entry name" value="DAO"/>
    <property type="match status" value="1"/>
</dbReference>
<dbReference type="EMBL" id="JAJFZV010000004">
    <property type="protein sequence ID" value="MCC3297222.1"/>
    <property type="molecule type" value="Genomic_DNA"/>
</dbReference>
<gene>
    <name evidence="2" type="ORF">LJ757_05300</name>
</gene>
<dbReference type="InterPro" id="IPR006076">
    <property type="entry name" value="FAD-dep_OxRdtase"/>
</dbReference>
<dbReference type="GO" id="GO:0005737">
    <property type="term" value="C:cytoplasm"/>
    <property type="evidence" value="ECO:0007669"/>
    <property type="project" value="TreeGrafter"/>
</dbReference>
<dbReference type="RefSeq" id="WP_227895005.1">
    <property type="nucleotide sequence ID" value="NZ_CP099466.1"/>
</dbReference>
<evidence type="ECO:0000313" key="3">
    <source>
        <dbReference type="Proteomes" id="UP001139158"/>
    </source>
</evidence>
<dbReference type="SUPFAM" id="SSF51905">
    <property type="entry name" value="FAD/NAD(P)-binding domain"/>
    <property type="match status" value="1"/>
</dbReference>
<feature type="domain" description="FAD dependent oxidoreductase" evidence="1">
    <location>
        <begin position="54"/>
        <end position="412"/>
    </location>
</feature>
<proteinExistence type="predicted"/>
<evidence type="ECO:0000313" key="2">
    <source>
        <dbReference type="EMBL" id="MCC3297222.1"/>
    </source>
</evidence>
<evidence type="ECO:0000259" key="1">
    <source>
        <dbReference type="Pfam" id="PF01266"/>
    </source>
</evidence>
<sequence length="477" mass="52430">MPRTTPTTYELAEQRIPAAAVTAALASAAPAPYWLDRPERPAPLPPLESRISADLVVVGGGYTGLWTALLAKERNPSTIVVLLEGQEVGWAASGRNGGFVSASLTHGYSNGVKHLPQEVDLLKDMGDENLAEFAQAIQRYGIDCDFQWNGTLALATDPHQVDWLREEAGHDGVEFFDQEQVQAEVKSPLYLAGAWNKKGSALVDPARLAWGLKRACLELGVQIFEHSPVRSLAKSGYGVEVETDGGTVSAAKVALATNVFPSLLRRARLHTVPVYDYALMTEPLTEAQLESIGWSRRQGLDDVSNRFHYYRLTEDNRILFGGYDAPYHYGRSMKPEYDQSEESFRRLAAHFLATFPQLEGICFTHKWGGAIDTCSRFFSFFMKAYGGRVAYAAGFTGLGVGASRFAANVLLDLLSGVQTRRTSLELVRKLPLPFPPEPVAWLGVKITTAAMVRSDRRQGKRGPWLKLMDAVGMGFDS</sequence>
<accession>A0A9X1SC68</accession>
<dbReference type="InterPro" id="IPR036188">
    <property type="entry name" value="FAD/NAD-bd_sf"/>
</dbReference>
<dbReference type="AlphaFoldDB" id="A0A9X1SC68"/>
<dbReference type="Gene3D" id="3.30.9.10">
    <property type="entry name" value="D-Amino Acid Oxidase, subunit A, domain 2"/>
    <property type="match status" value="1"/>
</dbReference>
<dbReference type="PANTHER" id="PTHR13847">
    <property type="entry name" value="SARCOSINE DEHYDROGENASE-RELATED"/>
    <property type="match status" value="1"/>
</dbReference>
<protein>
    <submittedName>
        <fullName evidence="2">FAD-binding oxidoreductase</fullName>
    </submittedName>
</protein>